<dbReference type="AlphaFoldDB" id="A0A9P9FFR0"/>
<dbReference type="Proteomes" id="UP000738349">
    <property type="component" value="Unassembled WGS sequence"/>
</dbReference>
<feature type="compositionally biased region" description="Polar residues" evidence="1">
    <location>
        <begin position="209"/>
        <end position="220"/>
    </location>
</feature>
<accession>A0A9P9FFR0</accession>
<reference evidence="2" key="1">
    <citation type="journal article" date="2021" name="Nat. Commun.">
        <title>Genetic determinants of endophytism in the Arabidopsis root mycobiome.</title>
        <authorList>
            <person name="Mesny F."/>
            <person name="Miyauchi S."/>
            <person name="Thiergart T."/>
            <person name="Pickel B."/>
            <person name="Atanasova L."/>
            <person name="Karlsson M."/>
            <person name="Huettel B."/>
            <person name="Barry K.W."/>
            <person name="Haridas S."/>
            <person name="Chen C."/>
            <person name="Bauer D."/>
            <person name="Andreopoulos W."/>
            <person name="Pangilinan J."/>
            <person name="LaButti K."/>
            <person name="Riley R."/>
            <person name="Lipzen A."/>
            <person name="Clum A."/>
            <person name="Drula E."/>
            <person name="Henrissat B."/>
            <person name="Kohler A."/>
            <person name="Grigoriev I.V."/>
            <person name="Martin F.M."/>
            <person name="Hacquard S."/>
        </authorList>
    </citation>
    <scope>NUCLEOTIDE SEQUENCE</scope>
    <source>
        <strain evidence="2">MPI-CAGE-AT-0147</strain>
    </source>
</reference>
<dbReference type="EMBL" id="JAGMUV010000004">
    <property type="protein sequence ID" value="KAH7160849.1"/>
    <property type="molecule type" value="Genomic_DNA"/>
</dbReference>
<proteinExistence type="predicted"/>
<feature type="compositionally biased region" description="Acidic residues" evidence="1">
    <location>
        <begin position="249"/>
        <end position="258"/>
    </location>
</feature>
<feature type="compositionally biased region" description="Polar residues" evidence="1">
    <location>
        <begin position="172"/>
        <end position="200"/>
    </location>
</feature>
<protein>
    <submittedName>
        <fullName evidence="2">Uncharacterized protein</fullName>
    </submittedName>
</protein>
<feature type="region of interest" description="Disordered" evidence="1">
    <location>
        <begin position="127"/>
        <end position="298"/>
    </location>
</feature>
<feature type="compositionally biased region" description="Acidic residues" evidence="1">
    <location>
        <begin position="155"/>
        <end position="169"/>
    </location>
</feature>
<evidence type="ECO:0000313" key="2">
    <source>
        <dbReference type="EMBL" id="KAH7160849.1"/>
    </source>
</evidence>
<evidence type="ECO:0000256" key="1">
    <source>
        <dbReference type="SAM" id="MobiDB-lite"/>
    </source>
</evidence>
<organism evidence="2 3">
    <name type="scientific">Dactylonectria macrodidyma</name>
    <dbReference type="NCBI Taxonomy" id="307937"/>
    <lineage>
        <taxon>Eukaryota</taxon>
        <taxon>Fungi</taxon>
        <taxon>Dikarya</taxon>
        <taxon>Ascomycota</taxon>
        <taxon>Pezizomycotina</taxon>
        <taxon>Sordariomycetes</taxon>
        <taxon>Hypocreomycetidae</taxon>
        <taxon>Hypocreales</taxon>
        <taxon>Nectriaceae</taxon>
        <taxon>Dactylonectria</taxon>
    </lineage>
</organism>
<name>A0A9P9FFR0_9HYPO</name>
<sequence>MIPGPLHDDRYRMVEDEFLTVAHQFTTHLHRAEYNRLKNLAKTQNAATIREIERPTVGTPTLLTRQRQDSARQIAKQQKLLQGGSHDAHPSRIATSLQGLMESPRKEAKWISSTAMGSATTRAAAGFQSNLSSPPKPLEAPRRVSSVKKRRLPSMDDDTTTDDSGEEDPVTPTRSSTTKPARVTQISSATSRSTPWSLSTPRAAVAVSSPRNSHNLTPSTHRPRIAPVKPGSTWGNNKLRIADETSDKNDDDDDDDDPFGIAKRRIRRQQSKDQFRKTEQKDTSTPKKASLDNIPSFM</sequence>
<gene>
    <name evidence="2" type="ORF">EDB81DRAFT_328959</name>
</gene>
<evidence type="ECO:0000313" key="3">
    <source>
        <dbReference type="Proteomes" id="UP000738349"/>
    </source>
</evidence>
<keyword evidence="3" id="KW-1185">Reference proteome</keyword>
<comment type="caution">
    <text evidence="2">The sequence shown here is derived from an EMBL/GenBank/DDBJ whole genome shotgun (WGS) entry which is preliminary data.</text>
</comment>
<feature type="compositionally biased region" description="Basic and acidic residues" evidence="1">
    <location>
        <begin position="270"/>
        <end position="285"/>
    </location>
</feature>
<dbReference type="OrthoDB" id="5374569at2759"/>